<gene>
    <name evidence="1" type="ORF">ENS31_00100</name>
</gene>
<dbReference type="AlphaFoldDB" id="A0A7V2ZHB5"/>
<dbReference type="SUPFAM" id="SSF53146">
    <property type="entry name" value="Nitrogenase accessory factor-like"/>
    <property type="match status" value="1"/>
</dbReference>
<sequence>MKIAVHTTDGGKRIANPFVRTGGFLVYDVDDWEIKNCHYCPEKTLDQLLEARDVAEWDAIISRGLPKEIKNQLEQMGKEVMITFTDSPQNALRAFLSNKMQEALIH</sequence>
<comment type="caution">
    <text evidence="1">The sequence shown here is derived from an EMBL/GenBank/DDBJ whole genome shotgun (WGS) entry which is preliminary data.</text>
</comment>
<name>A0A7V2ZHB5_9BACT</name>
<reference evidence="1" key="1">
    <citation type="journal article" date="2020" name="mSystems">
        <title>Genome- and Community-Level Interaction Insights into Carbon Utilization and Element Cycling Functions of Hydrothermarchaeota in Hydrothermal Sediment.</title>
        <authorList>
            <person name="Zhou Z."/>
            <person name="Liu Y."/>
            <person name="Xu W."/>
            <person name="Pan J."/>
            <person name="Luo Z.H."/>
            <person name="Li M."/>
        </authorList>
    </citation>
    <scope>NUCLEOTIDE SEQUENCE [LARGE SCALE GENOMIC DNA]</scope>
    <source>
        <strain evidence="1">SpSt-479</strain>
    </source>
</reference>
<dbReference type="Gene3D" id="3.30.420.130">
    <property type="entry name" value="Dinitrogenase iron-molybdenum cofactor biosynthesis domain"/>
    <property type="match status" value="1"/>
</dbReference>
<dbReference type="RefSeq" id="WP_304145604.1">
    <property type="nucleotide sequence ID" value="NZ_JAOAIE010000057.1"/>
</dbReference>
<proteinExistence type="predicted"/>
<evidence type="ECO:0008006" key="2">
    <source>
        <dbReference type="Google" id="ProtNLM"/>
    </source>
</evidence>
<dbReference type="InterPro" id="IPR036105">
    <property type="entry name" value="DiNase_FeMo-co_biosyn_sf"/>
</dbReference>
<organism evidence="1">
    <name type="scientific">Ignavibacterium album</name>
    <dbReference type="NCBI Taxonomy" id="591197"/>
    <lineage>
        <taxon>Bacteria</taxon>
        <taxon>Pseudomonadati</taxon>
        <taxon>Ignavibacteriota</taxon>
        <taxon>Ignavibacteria</taxon>
        <taxon>Ignavibacteriales</taxon>
        <taxon>Ignavibacteriaceae</taxon>
        <taxon>Ignavibacterium</taxon>
    </lineage>
</organism>
<dbReference type="EMBL" id="DSUJ01000002">
    <property type="protein sequence ID" value="HFI89910.1"/>
    <property type="molecule type" value="Genomic_DNA"/>
</dbReference>
<accession>A0A7V2ZHB5</accession>
<evidence type="ECO:0000313" key="1">
    <source>
        <dbReference type="EMBL" id="HFI89910.1"/>
    </source>
</evidence>
<protein>
    <recommendedName>
        <fullName evidence="2">Dinitrogenase iron-molybdenum cofactor biosynthesis domain-containing protein</fullName>
    </recommendedName>
</protein>